<dbReference type="SUPFAM" id="SSF50978">
    <property type="entry name" value="WD40 repeat-like"/>
    <property type="match status" value="1"/>
</dbReference>
<dbReference type="Pfam" id="PF00400">
    <property type="entry name" value="WD40"/>
    <property type="match status" value="1"/>
</dbReference>
<protein>
    <submittedName>
        <fullName evidence="3">DNA excision repair protein ERCC-8</fullName>
    </submittedName>
</protein>
<dbReference type="PANTHER" id="PTHR46202:SF1">
    <property type="entry name" value="DNA EXCISION REPAIR PROTEIN ERCC-8"/>
    <property type="match status" value="1"/>
</dbReference>
<dbReference type="Gene3D" id="2.130.10.10">
    <property type="entry name" value="YVTN repeat-like/Quinoprotein amine dehydrogenase"/>
    <property type="match status" value="1"/>
</dbReference>
<reference evidence="1 2" key="2">
    <citation type="submission" date="2018-10" db="EMBL/GenBank/DDBJ databases">
        <authorList>
            <consortium name="Pathogen Informatics"/>
        </authorList>
    </citation>
    <scope>NUCLEOTIDE SEQUENCE [LARGE SCALE GENOMIC DNA]</scope>
</reference>
<dbReference type="GO" id="GO:0031464">
    <property type="term" value="C:Cul4A-RING E3 ubiquitin ligase complex"/>
    <property type="evidence" value="ECO:0007669"/>
    <property type="project" value="TreeGrafter"/>
</dbReference>
<proteinExistence type="predicted"/>
<dbReference type="InterPro" id="IPR001680">
    <property type="entry name" value="WD40_rpt"/>
</dbReference>
<dbReference type="InterPro" id="IPR036322">
    <property type="entry name" value="WD40_repeat_dom_sf"/>
</dbReference>
<dbReference type="SMART" id="SM00320">
    <property type="entry name" value="WD40"/>
    <property type="match status" value="2"/>
</dbReference>
<dbReference type="GO" id="GO:0000109">
    <property type="term" value="C:nucleotide-excision repair complex"/>
    <property type="evidence" value="ECO:0007669"/>
    <property type="project" value="TreeGrafter"/>
</dbReference>
<organism evidence="3">
    <name type="scientific">Mesocestoides corti</name>
    <name type="common">Flatworm</name>
    <dbReference type="NCBI Taxonomy" id="53468"/>
    <lineage>
        <taxon>Eukaryota</taxon>
        <taxon>Metazoa</taxon>
        <taxon>Spiralia</taxon>
        <taxon>Lophotrochozoa</taxon>
        <taxon>Platyhelminthes</taxon>
        <taxon>Cestoda</taxon>
        <taxon>Eucestoda</taxon>
        <taxon>Cyclophyllidea</taxon>
        <taxon>Mesocestoididae</taxon>
        <taxon>Mesocestoides</taxon>
    </lineage>
</organism>
<dbReference type="EMBL" id="UXSR01000651">
    <property type="protein sequence ID" value="VDD77155.1"/>
    <property type="molecule type" value="Genomic_DNA"/>
</dbReference>
<dbReference type="WBParaSite" id="MCOS_0000315701-mRNA-1">
    <property type="protein sequence ID" value="MCOS_0000315701-mRNA-1"/>
    <property type="gene ID" value="MCOS_0000315701"/>
</dbReference>
<evidence type="ECO:0000313" key="2">
    <source>
        <dbReference type="Proteomes" id="UP000267029"/>
    </source>
</evidence>
<dbReference type="InterPro" id="IPR015943">
    <property type="entry name" value="WD40/YVTN_repeat-like_dom_sf"/>
</dbReference>
<dbReference type="GO" id="GO:0043161">
    <property type="term" value="P:proteasome-mediated ubiquitin-dependent protein catabolic process"/>
    <property type="evidence" value="ECO:0007669"/>
    <property type="project" value="TreeGrafter"/>
</dbReference>
<accession>A0A0R3U8F4</accession>
<dbReference type="OrthoDB" id="361494at2759"/>
<dbReference type="AlphaFoldDB" id="A0A0R3U8F4"/>
<dbReference type="Proteomes" id="UP000267029">
    <property type="component" value="Unassembled WGS sequence"/>
</dbReference>
<dbReference type="STRING" id="53468.A0A0R3U8F4"/>
<keyword evidence="2" id="KW-1185">Reference proteome</keyword>
<reference evidence="3" key="1">
    <citation type="submission" date="2017-02" db="UniProtKB">
        <authorList>
            <consortium name="WormBaseParasite"/>
        </authorList>
    </citation>
    <scope>IDENTIFICATION</scope>
</reference>
<dbReference type="GO" id="GO:0000209">
    <property type="term" value="P:protein polyubiquitination"/>
    <property type="evidence" value="ECO:0007669"/>
    <property type="project" value="TreeGrafter"/>
</dbReference>
<evidence type="ECO:0000313" key="1">
    <source>
        <dbReference type="EMBL" id="VDD77155.1"/>
    </source>
</evidence>
<dbReference type="GO" id="GO:0006283">
    <property type="term" value="P:transcription-coupled nucleotide-excision repair"/>
    <property type="evidence" value="ECO:0007669"/>
    <property type="project" value="InterPro"/>
</dbReference>
<sequence length="272" mass="30162">MLQWKCEHGLRPYSALHQERFAHRFNLDYFDVDYSIKFDDANRGLTTDICLDDVESRYLLAANADGSLLIFDTQDPSESGDGSVVFPVVARMTTVHPSVLPARLQATGGLSPSRCLQWNPVDTGSFISVSFDKTLKIWDTNRCECVEAIETPEAMLWASVSPCAVEHNLIAVALHQCQERQAVLIDPLLGAVSLSLRGGHSQPVMTQVAWSARNSFTIITAGRVQVDKLREDGRILFWDIRVPLKPIASLNNAYTDGSPAYSPSVSEFHKNP</sequence>
<dbReference type="PANTHER" id="PTHR46202">
    <property type="entry name" value="DNA EXCISION REPAIR PROTEIN ERCC-8"/>
    <property type="match status" value="1"/>
</dbReference>
<evidence type="ECO:0000313" key="3">
    <source>
        <dbReference type="WBParaSite" id="MCOS_0000315701-mRNA-1"/>
    </source>
</evidence>
<dbReference type="InterPro" id="IPR042238">
    <property type="entry name" value="Rad28/ERCC8/Ckn1/ATCSA-1"/>
</dbReference>
<name>A0A0R3U8F4_MESCO</name>
<gene>
    <name evidence="1" type="ORF">MCOS_LOCUS3158</name>
</gene>